<evidence type="ECO:0000256" key="1">
    <source>
        <dbReference type="SAM" id="MobiDB-lite"/>
    </source>
</evidence>
<evidence type="ECO:0000313" key="2">
    <source>
        <dbReference type="EMBL" id="GFC80131.1"/>
    </source>
</evidence>
<protein>
    <submittedName>
        <fullName evidence="2">Uncharacterized protein</fullName>
    </submittedName>
</protein>
<reference evidence="2" key="1">
    <citation type="journal article" date="2019" name="Sci. Rep.">
        <title>Draft genome of Tanacetum cinerariifolium, the natural source of mosquito coil.</title>
        <authorList>
            <person name="Yamashiro T."/>
            <person name="Shiraishi A."/>
            <person name="Satake H."/>
            <person name="Nakayama K."/>
        </authorList>
    </citation>
    <scope>NUCLEOTIDE SEQUENCE</scope>
</reference>
<proteinExistence type="predicted"/>
<accession>A0A699RC61</accession>
<feature type="compositionally biased region" description="Polar residues" evidence="1">
    <location>
        <begin position="1"/>
        <end position="16"/>
    </location>
</feature>
<dbReference type="AlphaFoldDB" id="A0A699RC61"/>
<feature type="non-terminal residue" evidence="2">
    <location>
        <position position="114"/>
    </location>
</feature>
<name>A0A699RC61_TANCI</name>
<organism evidence="2">
    <name type="scientific">Tanacetum cinerariifolium</name>
    <name type="common">Dalmatian daisy</name>
    <name type="synonym">Chrysanthemum cinerariifolium</name>
    <dbReference type="NCBI Taxonomy" id="118510"/>
    <lineage>
        <taxon>Eukaryota</taxon>
        <taxon>Viridiplantae</taxon>
        <taxon>Streptophyta</taxon>
        <taxon>Embryophyta</taxon>
        <taxon>Tracheophyta</taxon>
        <taxon>Spermatophyta</taxon>
        <taxon>Magnoliopsida</taxon>
        <taxon>eudicotyledons</taxon>
        <taxon>Gunneridae</taxon>
        <taxon>Pentapetalae</taxon>
        <taxon>asterids</taxon>
        <taxon>campanulids</taxon>
        <taxon>Asterales</taxon>
        <taxon>Asteraceae</taxon>
        <taxon>Asteroideae</taxon>
        <taxon>Anthemideae</taxon>
        <taxon>Anthemidinae</taxon>
        <taxon>Tanacetum</taxon>
    </lineage>
</organism>
<sequence>MSNSEDSTITYTTVSSPFGGLSDIGSPRVDGPPVMPEDPYAYVDDPEEDPADYPADEGDEGDDEDELSDDDEDDDIDIDGDKDKDEDEYLAPTDSIAVALPAVDHAPSDEETEL</sequence>
<comment type="caution">
    <text evidence="2">The sequence shown here is derived from an EMBL/GenBank/DDBJ whole genome shotgun (WGS) entry which is preliminary data.</text>
</comment>
<gene>
    <name evidence="2" type="ORF">Tci_852101</name>
</gene>
<feature type="region of interest" description="Disordered" evidence="1">
    <location>
        <begin position="1"/>
        <end position="114"/>
    </location>
</feature>
<dbReference type="EMBL" id="BKCJ011073711">
    <property type="protein sequence ID" value="GFC80131.1"/>
    <property type="molecule type" value="Genomic_DNA"/>
</dbReference>
<feature type="compositionally biased region" description="Acidic residues" evidence="1">
    <location>
        <begin position="44"/>
        <end position="89"/>
    </location>
</feature>